<dbReference type="AlphaFoldDB" id="A0A380TW14"/>
<evidence type="ECO:0000313" key="2">
    <source>
        <dbReference type="EMBL" id="SUT92840.1"/>
    </source>
</evidence>
<evidence type="ECO:0000313" key="3">
    <source>
        <dbReference type="Proteomes" id="UP000254649"/>
    </source>
</evidence>
<dbReference type="EMBL" id="UFRQ01000003">
    <property type="protein sequence ID" value="SUT92840.1"/>
    <property type="molecule type" value="Genomic_DNA"/>
</dbReference>
<sequence>MKHPNPFFHLLEELSLLILITPVVFGVLLYEQGIAGFRLVCIAVIGSICVWAVYFTLKILREIPTSVSRPKEKLENKEF</sequence>
<name>A0A380TW14_9PAST</name>
<reference evidence="2 3" key="1">
    <citation type="submission" date="2018-06" db="EMBL/GenBank/DDBJ databases">
        <authorList>
            <consortium name="Pathogen Informatics"/>
            <person name="Doyle S."/>
        </authorList>
    </citation>
    <scope>NUCLEOTIDE SEQUENCE [LARGE SCALE GENOMIC DNA]</scope>
    <source>
        <strain evidence="2 3">NCTC10801</strain>
    </source>
</reference>
<proteinExistence type="predicted"/>
<dbReference type="Proteomes" id="UP000254649">
    <property type="component" value="Unassembled WGS sequence"/>
</dbReference>
<evidence type="ECO:0000256" key="1">
    <source>
        <dbReference type="SAM" id="Phobius"/>
    </source>
</evidence>
<feature type="transmembrane region" description="Helical" evidence="1">
    <location>
        <begin position="7"/>
        <end position="30"/>
    </location>
</feature>
<protein>
    <submittedName>
        <fullName evidence="2">Uncharacterized protein</fullName>
    </submittedName>
</protein>
<keyword evidence="3" id="KW-1185">Reference proteome</keyword>
<dbReference type="OrthoDB" id="9922921at2"/>
<feature type="transmembrane region" description="Helical" evidence="1">
    <location>
        <begin position="36"/>
        <end position="57"/>
    </location>
</feature>
<keyword evidence="1" id="KW-0812">Transmembrane</keyword>
<keyword evidence="1" id="KW-1133">Transmembrane helix</keyword>
<gene>
    <name evidence="2" type="ORF">NCTC10801_01807</name>
</gene>
<keyword evidence="1" id="KW-0472">Membrane</keyword>
<organism evidence="2 3">
    <name type="scientific">[Actinobacillus] rossii</name>
    <dbReference type="NCBI Taxonomy" id="123820"/>
    <lineage>
        <taxon>Bacteria</taxon>
        <taxon>Pseudomonadati</taxon>
        <taxon>Pseudomonadota</taxon>
        <taxon>Gammaproteobacteria</taxon>
        <taxon>Pasteurellales</taxon>
        <taxon>Pasteurellaceae</taxon>
    </lineage>
</organism>
<accession>A0A380TW14</accession>